<dbReference type="PANTHER" id="PTHR24159">
    <property type="match status" value="1"/>
</dbReference>
<accession>A0ABR2HHZ5</accession>
<keyword evidence="2" id="KW-1185">Reference proteome</keyword>
<evidence type="ECO:0000313" key="2">
    <source>
        <dbReference type="Proteomes" id="UP001470230"/>
    </source>
</evidence>
<comment type="caution">
    <text evidence="1">The sequence shown here is derived from an EMBL/GenBank/DDBJ whole genome shotgun (WGS) entry which is preliminary data.</text>
</comment>
<evidence type="ECO:0008006" key="3">
    <source>
        <dbReference type="Google" id="ProtNLM"/>
    </source>
</evidence>
<dbReference type="EMBL" id="JAPFFF010000028">
    <property type="protein sequence ID" value="KAK8847131.1"/>
    <property type="molecule type" value="Genomic_DNA"/>
</dbReference>
<dbReference type="Proteomes" id="UP001470230">
    <property type="component" value="Unassembled WGS sequence"/>
</dbReference>
<proteinExistence type="predicted"/>
<organism evidence="1 2">
    <name type="scientific">Tritrichomonas musculus</name>
    <dbReference type="NCBI Taxonomy" id="1915356"/>
    <lineage>
        <taxon>Eukaryota</taxon>
        <taxon>Metamonada</taxon>
        <taxon>Parabasalia</taxon>
        <taxon>Tritrichomonadida</taxon>
        <taxon>Tritrichomonadidae</taxon>
        <taxon>Tritrichomonas</taxon>
    </lineage>
</organism>
<name>A0ABR2HHZ5_9EUKA</name>
<gene>
    <name evidence="1" type="ORF">M9Y10_019712</name>
</gene>
<reference evidence="1 2" key="1">
    <citation type="submission" date="2024-04" db="EMBL/GenBank/DDBJ databases">
        <title>Tritrichomonas musculus Genome.</title>
        <authorList>
            <person name="Alves-Ferreira E."/>
            <person name="Grigg M."/>
            <person name="Lorenzi H."/>
            <person name="Galac M."/>
        </authorList>
    </citation>
    <scope>NUCLEOTIDE SEQUENCE [LARGE SCALE GENOMIC DNA]</scope>
    <source>
        <strain evidence="1 2">EAF2021</strain>
    </source>
</reference>
<sequence>MIAEKYLEEMKAIQKSFLQFLDEDNEENFNNLKKLIEGFKILENKQEIKSFLYLISNIAENHHRGPNFFKKIERVLQHFKKDIINNFLNFEIFNIFSQNKRILLFLIEGKILTVDEYVAKKMTRIIGYDFYFWPEISIFKNKRWFYDFLIKQHENQNRDKFYELRKLGENHNLICQLIREDSIDEFIRYVNQNVVKLDSEIPESIYETNNFIKGPYSHVSLIKYAAFCGSIQIFNYLKINGVELNESLWNYAIHSHNSEIIRILEEQDFKSSVSFKKLIKTSIKCHHNDIANYLIENYLPDINLLDFFKKSIQFYNFEFIQDKFITESSLHFLCLFDYYILVEFLLKNKDVDVNKKLI</sequence>
<dbReference type="PANTHER" id="PTHR24159:SF5">
    <property type="entry name" value="ANK_REP_REGION DOMAIN-CONTAINING PROTEIN"/>
    <property type="match status" value="1"/>
</dbReference>
<evidence type="ECO:0000313" key="1">
    <source>
        <dbReference type="EMBL" id="KAK8847131.1"/>
    </source>
</evidence>
<protein>
    <recommendedName>
        <fullName evidence="3">DUF3447 domain-containing protein</fullName>
    </recommendedName>
</protein>
<dbReference type="SUPFAM" id="SSF48403">
    <property type="entry name" value="Ankyrin repeat"/>
    <property type="match status" value="1"/>
</dbReference>
<dbReference type="InterPro" id="IPR036770">
    <property type="entry name" value="Ankyrin_rpt-contain_sf"/>
</dbReference>